<protein>
    <submittedName>
        <fullName evidence="3">Uncharacterized protein</fullName>
    </submittedName>
</protein>
<evidence type="ECO:0000256" key="2">
    <source>
        <dbReference type="SAM" id="Phobius"/>
    </source>
</evidence>
<evidence type="ECO:0000313" key="4">
    <source>
        <dbReference type="Proteomes" id="UP000317977"/>
    </source>
</evidence>
<accession>A0A5C6FFC7</accession>
<keyword evidence="2" id="KW-0812">Transmembrane</keyword>
<keyword evidence="2" id="KW-1133">Transmembrane helix</keyword>
<keyword evidence="4" id="KW-1185">Reference proteome</keyword>
<gene>
    <name evidence="3" type="ORF">Poly59_12020</name>
</gene>
<keyword evidence="2" id="KW-0472">Membrane</keyword>
<feature type="transmembrane region" description="Helical" evidence="2">
    <location>
        <begin position="126"/>
        <end position="144"/>
    </location>
</feature>
<proteinExistence type="predicted"/>
<reference evidence="3 4" key="1">
    <citation type="submission" date="2019-02" db="EMBL/GenBank/DDBJ databases">
        <title>Deep-cultivation of Planctomycetes and their phenomic and genomic characterization uncovers novel biology.</title>
        <authorList>
            <person name="Wiegand S."/>
            <person name="Jogler M."/>
            <person name="Boedeker C."/>
            <person name="Pinto D."/>
            <person name="Vollmers J."/>
            <person name="Rivas-Marin E."/>
            <person name="Kohn T."/>
            <person name="Peeters S.H."/>
            <person name="Heuer A."/>
            <person name="Rast P."/>
            <person name="Oberbeckmann S."/>
            <person name="Bunk B."/>
            <person name="Jeske O."/>
            <person name="Meyerdierks A."/>
            <person name="Storesund J.E."/>
            <person name="Kallscheuer N."/>
            <person name="Luecker S."/>
            <person name="Lage O.M."/>
            <person name="Pohl T."/>
            <person name="Merkel B.J."/>
            <person name="Hornburger P."/>
            <person name="Mueller R.-W."/>
            <person name="Bruemmer F."/>
            <person name="Labrenz M."/>
            <person name="Spormann A.M."/>
            <person name="Op Den Camp H."/>
            <person name="Overmann J."/>
            <person name="Amann R."/>
            <person name="Jetten M.S.M."/>
            <person name="Mascher T."/>
            <person name="Medema M.H."/>
            <person name="Devos D.P."/>
            <person name="Kaster A.-K."/>
            <person name="Ovreas L."/>
            <person name="Rohde M."/>
            <person name="Galperin M.Y."/>
            <person name="Jogler C."/>
        </authorList>
    </citation>
    <scope>NUCLEOTIDE SEQUENCE [LARGE SCALE GENOMIC DNA]</scope>
    <source>
        <strain evidence="3 4">Poly59</strain>
    </source>
</reference>
<dbReference type="Pfam" id="PF19911">
    <property type="entry name" value="DUF6384"/>
    <property type="match status" value="1"/>
</dbReference>
<organism evidence="3 4">
    <name type="scientific">Rubripirellula reticaptiva</name>
    <dbReference type="NCBI Taxonomy" id="2528013"/>
    <lineage>
        <taxon>Bacteria</taxon>
        <taxon>Pseudomonadati</taxon>
        <taxon>Planctomycetota</taxon>
        <taxon>Planctomycetia</taxon>
        <taxon>Pirellulales</taxon>
        <taxon>Pirellulaceae</taxon>
        <taxon>Rubripirellula</taxon>
    </lineage>
</organism>
<sequence length="145" mass="16310">MPPASANAQATANTPATAGSSLMNDSQDFQSPLENLSLQETLRVMDVAREMRDRRESAEEMFRRDDLRAGLREKLLRTAKLSGDSVTEAEIDAAIRQYMDTLHVFQEPEPGLNRFMAHCWIWRNRIMAGAAATATVIGAYWFLFT</sequence>
<dbReference type="Proteomes" id="UP000317977">
    <property type="component" value="Unassembled WGS sequence"/>
</dbReference>
<dbReference type="EMBL" id="SJPX01000001">
    <property type="protein sequence ID" value="TWU58291.1"/>
    <property type="molecule type" value="Genomic_DNA"/>
</dbReference>
<comment type="caution">
    <text evidence="3">The sequence shown here is derived from an EMBL/GenBank/DDBJ whole genome shotgun (WGS) entry which is preliminary data.</text>
</comment>
<feature type="region of interest" description="Disordered" evidence="1">
    <location>
        <begin position="1"/>
        <end position="28"/>
    </location>
</feature>
<dbReference type="AlphaFoldDB" id="A0A5C6FFC7"/>
<evidence type="ECO:0000256" key="1">
    <source>
        <dbReference type="SAM" id="MobiDB-lite"/>
    </source>
</evidence>
<feature type="compositionally biased region" description="Polar residues" evidence="1">
    <location>
        <begin position="19"/>
        <end position="28"/>
    </location>
</feature>
<name>A0A5C6FFC7_9BACT</name>
<dbReference type="InterPro" id="IPR045964">
    <property type="entry name" value="DUF6384"/>
</dbReference>
<evidence type="ECO:0000313" key="3">
    <source>
        <dbReference type="EMBL" id="TWU58291.1"/>
    </source>
</evidence>
<dbReference type="RefSeq" id="WP_390621430.1">
    <property type="nucleotide sequence ID" value="NZ_SJPX01000001.1"/>
</dbReference>
<feature type="compositionally biased region" description="Low complexity" evidence="1">
    <location>
        <begin position="1"/>
        <end position="18"/>
    </location>
</feature>